<dbReference type="Proteomes" id="UP000480222">
    <property type="component" value="Unassembled WGS sequence"/>
</dbReference>
<dbReference type="EMBL" id="CADDAV010000001">
    <property type="protein sequence ID" value="CAB0578094.1"/>
    <property type="molecule type" value="Genomic_DNA"/>
</dbReference>
<feature type="compositionally biased region" description="Basic residues" evidence="1">
    <location>
        <begin position="8"/>
        <end position="22"/>
    </location>
</feature>
<evidence type="ECO:0000256" key="1">
    <source>
        <dbReference type="SAM" id="MobiDB-lite"/>
    </source>
</evidence>
<feature type="region of interest" description="Disordered" evidence="1">
    <location>
        <begin position="1"/>
        <end position="22"/>
    </location>
</feature>
<protein>
    <submittedName>
        <fullName evidence="2">Uncharacterized protein</fullName>
    </submittedName>
</protein>
<sequence>MVVEHAHGLRQRRGPNAKSSLHKAHLAPDAGLQAPGASLSFAQGSHDFESLDRGIGRGDRFETAHRLDQYLELSVIGLDHVIEILHLPVGRLPVQLSFALQFGDRCTIARRFVGIERGRLFPVLQASQGLAQEPLRCLGAAGRRQVEIDRVAPLVDCPVQVGPLAPHLDVGFIQAPARIKATPPEPAQPLLHLRGVALDPAIDRRMVDRNAAFRQHFLKVAIADRIATIPAHRPQDHITLEMAPLEIRHRSVRPISAKHAQASRFLQQSHRVYYFSCCFRWRWKLGHPLTNQRFPIVRMHVELRNINPRHPSSTRRKRANAQQIDGNKALLSAISDNALKLGLAELKS</sequence>
<comment type="caution">
    <text evidence="2">The sequence shown here is derived from an EMBL/GenBank/DDBJ whole genome shotgun (WGS) entry which is preliminary data.</text>
</comment>
<organism evidence="2 3">
    <name type="scientific">Corynebacterium diphtheriae</name>
    <dbReference type="NCBI Taxonomy" id="1717"/>
    <lineage>
        <taxon>Bacteria</taxon>
        <taxon>Bacillati</taxon>
        <taxon>Actinomycetota</taxon>
        <taxon>Actinomycetes</taxon>
        <taxon>Mycobacteriales</taxon>
        <taxon>Corynebacteriaceae</taxon>
        <taxon>Corynebacterium</taxon>
    </lineage>
</organism>
<gene>
    <name evidence="2" type="ORF">CIP107547_00053</name>
</gene>
<dbReference type="AlphaFoldDB" id="A0A811G7K1"/>
<reference evidence="2 3" key="1">
    <citation type="submission" date="2020-02" db="EMBL/GenBank/DDBJ databases">
        <authorList>
            <person name="Brisse S."/>
        </authorList>
    </citation>
    <scope>NUCLEOTIDE SEQUENCE [LARGE SCALE GENOMIC DNA]</scope>
    <source>
        <strain evidence="2">CIP107547</strain>
    </source>
</reference>
<evidence type="ECO:0000313" key="3">
    <source>
        <dbReference type="Proteomes" id="UP000480222"/>
    </source>
</evidence>
<name>A0A811G7K1_CORDP</name>
<accession>A0A811G7K1</accession>
<proteinExistence type="predicted"/>
<evidence type="ECO:0000313" key="2">
    <source>
        <dbReference type="EMBL" id="CAB0578094.1"/>
    </source>
</evidence>